<dbReference type="GO" id="GO:0070967">
    <property type="term" value="F:coenzyme F420 binding"/>
    <property type="evidence" value="ECO:0007669"/>
    <property type="project" value="TreeGrafter"/>
</dbReference>
<dbReference type="AlphaFoldDB" id="A0A6J4UYU3"/>
<protein>
    <recommendedName>
        <fullName evidence="2">Pyridoxamine 5'-phosphate oxidase N-terminal domain-containing protein</fullName>
    </recommendedName>
</protein>
<dbReference type="PANTHER" id="PTHR35176">
    <property type="entry name" value="HEME OXYGENASE HI_0854-RELATED"/>
    <property type="match status" value="1"/>
</dbReference>
<dbReference type="Gene3D" id="2.30.110.10">
    <property type="entry name" value="Electron Transport, Fmn-binding Protein, Chain A"/>
    <property type="match status" value="1"/>
</dbReference>
<dbReference type="SUPFAM" id="SSF50475">
    <property type="entry name" value="FMN-binding split barrel"/>
    <property type="match status" value="1"/>
</dbReference>
<accession>A0A6J4UYU3</accession>
<evidence type="ECO:0000259" key="2">
    <source>
        <dbReference type="Pfam" id="PF01243"/>
    </source>
</evidence>
<name>A0A6J4UYU3_9BACT</name>
<dbReference type="InterPro" id="IPR012349">
    <property type="entry name" value="Split_barrel_FMN-bd"/>
</dbReference>
<evidence type="ECO:0000256" key="1">
    <source>
        <dbReference type="ARBA" id="ARBA00023002"/>
    </source>
</evidence>
<dbReference type="NCBIfam" id="TIGR03667">
    <property type="entry name" value="Rv3369"/>
    <property type="match status" value="1"/>
</dbReference>
<dbReference type="PANTHER" id="PTHR35176:SF6">
    <property type="entry name" value="HEME OXYGENASE HI_0854-RELATED"/>
    <property type="match status" value="1"/>
</dbReference>
<gene>
    <name evidence="3" type="ORF">AVDCRST_MAG59-2891</name>
</gene>
<reference evidence="3" key="1">
    <citation type="submission" date="2020-02" db="EMBL/GenBank/DDBJ databases">
        <authorList>
            <person name="Meier V. D."/>
        </authorList>
    </citation>
    <scope>NUCLEOTIDE SEQUENCE</scope>
    <source>
        <strain evidence="3">AVDCRST_MAG59</strain>
    </source>
</reference>
<organism evidence="3">
    <name type="scientific">uncultured Thermomicrobiales bacterium</name>
    <dbReference type="NCBI Taxonomy" id="1645740"/>
    <lineage>
        <taxon>Bacteria</taxon>
        <taxon>Pseudomonadati</taxon>
        <taxon>Thermomicrobiota</taxon>
        <taxon>Thermomicrobia</taxon>
        <taxon>Thermomicrobiales</taxon>
        <taxon>environmental samples</taxon>
    </lineage>
</organism>
<dbReference type="GO" id="GO:0016627">
    <property type="term" value="F:oxidoreductase activity, acting on the CH-CH group of donors"/>
    <property type="evidence" value="ECO:0007669"/>
    <property type="project" value="TreeGrafter"/>
</dbReference>
<proteinExistence type="predicted"/>
<dbReference type="Pfam" id="PF01243">
    <property type="entry name" value="PNPOx_N"/>
    <property type="match status" value="1"/>
</dbReference>
<dbReference type="InterPro" id="IPR019966">
    <property type="entry name" value="F420-dep_enz_PPOX_Rv3369"/>
</dbReference>
<dbReference type="GO" id="GO:0005829">
    <property type="term" value="C:cytosol"/>
    <property type="evidence" value="ECO:0007669"/>
    <property type="project" value="TreeGrafter"/>
</dbReference>
<feature type="domain" description="Pyridoxamine 5'-phosphate oxidase N-terminal" evidence="2">
    <location>
        <begin position="14"/>
        <end position="138"/>
    </location>
</feature>
<dbReference type="InterPro" id="IPR052019">
    <property type="entry name" value="F420H2_bilvrd_red/Heme_oxyg"/>
</dbReference>
<dbReference type="InterPro" id="IPR011576">
    <property type="entry name" value="Pyridox_Oxase_N"/>
</dbReference>
<dbReference type="EMBL" id="CADCWF010000192">
    <property type="protein sequence ID" value="CAA9564605.1"/>
    <property type="molecule type" value="Genomic_DNA"/>
</dbReference>
<evidence type="ECO:0000313" key="3">
    <source>
        <dbReference type="EMBL" id="CAA9564605.1"/>
    </source>
</evidence>
<sequence>MPLIDPSTDFGARVARRLADETIGWLVTVDAEGTPQPSPVWYLWDGETILIYSNPGAPKLRNIAGNGRVALHLDGDGRGGDIVVLTGWAQRDDGAPPATAVPAYLEKYADGIARIGMDPEGFAAAFGTAIRMTPERLRGH</sequence>
<keyword evidence="1" id="KW-0560">Oxidoreductase</keyword>